<keyword evidence="4" id="KW-1185">Reference proteome</keyword>
<evidence type="ECO:0000256" key="1">
    <source>
        <dbReference type="SAM" id="MobiDB-lite"/>
    </source>
</evidence>
<dbReference type="Proteomes" id="UP000230750">
    <property type="component" value="Unassembled WGS sequence"/>
</dbReference>
<keyword evidence="2" id="KW-1133">Transmembrane helix</keyword>
<feature type="region of interest" description="Disordered" evidence="1">
    <location>
        <begin position="278"/>
        <end position="299"/>
    </location>
</feature>
<dbReference type="AlphaFoldDB" id="A0A2G8KTI4"/>
<name>A0A2G8KTI4_STIJA</name>
<feature type="compositionally biased region" description="Basic and acidic residues" evidence="1">
    <location>
        <begin position="399"/>
        <end position="412"/>
    </location>
</feature>
<evidence type="ECO:0000313" key="3">
    <source>
        <dbReference type="EMBL" id="PIK51319.1"/>
    </source>
</evidence>
<feature type="transmembrane region" description="Helical" evidence="2">
    <location>
        <begin position="116"/>
        <end position="136"/>
    </location>
</feature>
<dbReference type="EMBL" id="MRZV01000379">
    <property type="protein sequence ID" value="PIK51319.1"/>
    <property type="molecule type" value="Genomic_DNA"/>
</dbReference>
<protein>
    <submittedName>
        <fullName evidence="3">Uncharacterized protein</fullName>
    </submittedName>
</protein>
<organism evidence="3 4">
    <name type="scientific">Stichopus japonicus</name>
    <name type="common">Sea cucumber</name>
    <dbReference type="NCBI Taxonomy" id="307972"/>
    <lineage>
        <taxon>Eukaryota</taxon>
        <taxon>Metazoa</taxon>
        <taxon>Echinodermata</taxon>
        <taxon>Eleutherozoa</taxon>
        <taxon>Echinozoa</taxon>
        <taxon>Holothuroidea</taxon>
        <taxon>Aspidochirotacea</taxon>
        <taxon>Aspidochirotida</taxon>
        <taxon>Stichopodidae</taxon>
        <taxon>Apostichopus</taxon>
    </lineage>
</organism>
<feature type="compositionally biased region" description="Basic and acidic residues" evidence="1">
    <location>
        <begin position="419"/>
        <end position="438"/>
    </location>
</feature>
<evidence type="ECO:0000256" key="2">
    <source>
        <dbReference type="SAM" id="Phobius"/>
    </source>
</evidence>
<evidence type="ECO:0000313" key="4">
    <source>
        <dbReference type="Proteomes" id="UP000230750"/>
    </source>
</evidence>
<feature type="region of interest" description="Disordered" evidence="1">
    <location>
        <begin position="397"/>
        <end position="438"/>
    </location>
</feature>
<gene>
    <name evidence="3" type="ORF">BSL78_11796</name>
</gene>
<proteinExistence type="predicted"/>
<keyword evidence="2" id="KW-0472">Membrane</keyword>
<feature type="compositionally biased region" description="Polar residues" evidence="1">
    <location>
        <begin position="284"/>
        <end position="294"/>
    </location>
</feature>
<sequence length="438" mass="49351">MSCNLTSQIVKSAIAPLSVGNHMACNCQGYICEQNESTTIQPTYNVSCITTHAPLITTDTAYERGNTFSLIPQAHETSVTNPVLTTTNDIELGGRSPQLPTQLADPASNSQQIDMLFFLILIAAVVLITCIFWMFFLKSLSQIATTYFRYKSRVIEQDVTKENLPTLPKRNFSFGNGQPKTESHETESSIIHIYESSDVEQRDEIVTSSNKPTESCTNTNEDPITVWHSYERCIKKTSLHPNEQLKDVNIESNLSNKAMHDFFNKQDILVEMHAVHESQEPHSYESTLTKTPSKSHNEPETTFGDAHVYEHTIIKTSSSDTELKPNDIHTEFDKAVTSCGEPRDAHIYEHNIMKTSSSETELKSADIHREYDKPVTSLSEPKDAHVYEYTIIKTSSSDTEVKPSDIDREFDKPVTSLSEPKDTHIYDHTIMKKSSSDD</sequence>
<comment type="caution">
    <text evidence="3">The sequence shown here is derived from an EMBL/GenBank/DDBJ whole genome shotgun (WGS) entry which is preliminary data.</text>
</comment>
<accession>A0A2G8KTI4</accession>
<keyword evidence="2" id="KW-0812">Transmembrane</keyword>
<reference evidence="3 4" key="1">
    <citation type="journal article" date="2017" name="PLoS Biol.">
        <title>The sea cucumber genome provides insights into morphological evolution and visceral regeneration.</title>
        <authorList>
            <person name="Zhang X."/>
            <person name="Sun L."/>
            <person name="Yuan J."/>
            <person name="Sun Y."/>
            <person name="Gao Y."/>
            <person name="Zhang L."/>
            <person name="Li S."/>
            <person name="Dai H."/>
            <person name="Hamel J.F."/>
            <person name="Liu C."/>
            <person name="Yu Y."/>
            <person name="Liu S."/>
            <person name="Lin W."/>
            <person name="Guo K."/>
            <person name="Jin S."/>
            <person name="Xu P."/>
            <person name="Storey K.B."/>
            <person name="Huan P."/>
            <person name="Zhang T."/>
            <person name="Zhou Y."/>
            <person name="Zhang J."/>
            <person name="Lin C."/>
            <person name="Li X."/>
            <person name="Xing L."/>
            <person name="Huo D."/>
            <person name="Sun M."/>
            <person name="Wang L."/>
            <person name="Mercier A."/>
            <person name="Li F."/>
            <person name="Yang H."/>
            <person name="Xiang J."/>
        </authorList>
    </citation>
    <scope>NUCLEOTIDE SEQUENCE [LARGE SCALE GENOMIC DNA]</scope>
    <source>
        <strain evidence="3">Shaxun</strain>
        <tissue evidence="3">Muscle</tissue>
    </source>
</reference>